<feature type="transmembrane region" description="Helical" evidence="1">
    <location>
        <begin position="38"/>
        <end position="58"/>
    </location>
</feature>
<protein>
    <recommendedName>
        <fullName evidence="4">PH domain-containing protein</fullName>
    </recommendedName>
</protein>
<keyword evidence="3" id="KW-1185">Reference proteome</keyword>
<feature type="transmembrane region" description="Helical" evidence="1">
    <location>
        <begin position="12"/>
        <end position="32"/>
    </location>
</feature>
<keyword evidence="1" id="KW-0472">Membrane</keyword>
<comment type="caution">
    <text evidence="2">The sequence shown here is derived from an EMBL/GenBank/DDBJ whole genome shotgun (WGS) entry which is preliminary data.</text>
</comment>
<organism evidence="2 3">
    <name type="scientific">Mesonia mobilis</name>
    <dbReference type="NCBI Taxonomy" id="369791"/>
    <lineage>
        <taxon>Bacteria</taxon>
        <taxon>Pseudomonadati</taxon>
        <taxon>Bacteroidota</taxon>
        <taxon>Flavobacteriia</taxon>
        <taxon>Flavobacteriales</taxon>
        <taxon>Flavobacteriaceae</taxon>
        <taxon>Mesonia</taxon>
    </lineage>
</organism>
<reference evidence="3" key="1">
    <citation type="journal article" date="2019" name="Int. J. Syst. Evol. Microbiol.">
        <title>The Global Catalogue of Microorganisms (GCM) 10K type strain sequencing project: providing services to taxonomists for standard genome sequencing and annotation.</title>
        <authorList>
            <consortium name="The Broad Institute Genomics Platform"/>
            <consortium name="The Broad Institute Genome Sequencing Center for Infectious Disease"/>
            <person name="Wu L."/>
            <person name="Ma J."/>
        </authorList>
    </citation>
    <scope>NUCLEOTIDE SEQUENCE [LARGE SCALE GENOMIC DNA]</scope>
    <source>
        <strain evidence="3">KCTC 12708</strain>
    </source>
</reference>
<accession>A0ABQ3C2W6</accession>
<sequence length="146" mass="17474">MRKRISTKTRNWKYVPIVIGILLIGMIIKILTKNKNDTLAVGILTLFVLLLTGLYFVFDKAKSIEFDNEYLFISSKKSNEKISFKNIRKIKKTLAEINDRDIWKIYYRDKSNIEKSIKIWPRWNSNYFEEFKEMALKKNNEIEIKN</sequence>
<keyword evidence="1" id="KW-1133">Transmembrane helix</keyword>
<evidence type="ECO:0000256" key="1">
    <source>
        <dbReference type="SAM" id="Phobius"/>
    </source>
</evidence>
<dbReference type="EMBL" id="BMWY01000012">
    <property type="protein sequence ID" value="GGZ64892.1"/>
    <property type="molecule type" value="Genomic_DNA"/>
</dbReference>
<dbReference type="Proteomes" id="UP000615593">
    <property type="component" value="Unassembled WGS sequence"/>
</dbReference>
<name>A0ABQ3C2W6_9FLAO</name>
<evidence type="ECO:0008006" key="4">
    <source>
        <dbReference type="Google" id="ProtNLM"/>
    </source>
</evidence>
<gene>
    <name evidence="2" type="ORF">GCM10008088_27950</name>
</gene>
<proteinExistence type="predicted"/>
<keyword evidence="1" id="KW-0812">Transmembrane</keyword>
<dbReference type="GeneID" id="94370459"/>
<evidence type="ECO:0000313" key="2">
    <source>
        <dbReference type="EMBL" id="GGZ64892.1"/>
    </source>
</evidence>
<evidence type="ECO:0000313" key="3">
    <source>
        <dbReference type="Proteomes" id="UP000615593"/>
    </source>
</evidence>
<dbReference type="RefSeq" id="WP_189394894.1">
    <property type="nucleotide sequence ID" value="NZ_BMWY01000012.1"/>
</dbReference>